<name>A0ABR7LCR2_9PSEU</name>
<proteinExistence type="predicted"/>
<sequence>MRVLAVVLALMFVVAPRARAAQPPTVLYVGDSVAVQNSGALAAALTPASFRDATLGGTGICDYLAATPTWLPASAKFDNLIREVRPDLVILQFWGNDYYSPCVEHTRRGTETFYDQYLWNAFSARREISAAADAVGLPRPKLLWVLQAPMPAPRQEVPRRLNSIYTYAADLAGDRVSDAGALVSMAAYPYDNLPRDRYEFTRFLPCTEAERGTAACTEPEVFGGVTRLRADNDDIHFCLDGLDPGRGCGGVAPGIGRYVSRISSDAKAWLGL</sequence>
<evidence type="ECO:0008006" key="4">
    <source>
        <dbReference type="Google" id="ProtNLM"/>
    </source>
</evidence>
<gene>
    <name evidence="2" type="ORF">GPZ80_25420</name>
</gene>
<dbReference type="InterPro" id="IPR036514">
    <property type="entry name" value="SGNH_hydro_sf"/>
</dbReference>
<dbReference type="RefSeq" id="WP_187223608.1">
    <property type="nucleotide sequence ID" value="NZ_JABVED010000017.1"/>
</dbReference>
<keyword evidence="3" id="KW-1185">Reference proteome</keyword>
<feature type="chain" id="PRO_5045520471" description="SGNH/GDSL hydrolase family protein" evidence="1">
    <location>
        <begin position="21"/>
        <end position="272"/>
    </location>
</feature>
<dbReference type="Proteomes" id="UP000734823">
    <property type="component" value="Unassembled WGS sequence"/>
</dbReference>
<comment type="caution">
    <text evidence="2">The sequence shown here is derived from an EMBL/GenBank/DDBJ whole genome shotgun (WGS) entry which is preliminary data.</text>
</comment>
<reference evidence="2 3" key="1">
    <citation type="submission" date="2020-06" db="EMBL/GenBank/DDBJ databases">
        <title>Actinokineospora xiongansis sp. nov., isolated from soil of Baiyangdian.</title>
        <authorList>
            <person name="Zhang X."/>
        </authorList>
    </citation>
    <scope>NUCLEOTIDE SEQUENCE [LARGE SCALE GENOMIC DNA]</scope>
    <source>
        <strain evidence="2 3">HBU206404</strain>
    </source>
</reference>
<dbReference type="SUPFAM" id="SSF52266">
    <property type="entry name" value="SGNH hydrolase"/>
    <property type="match status" value="1"/>
</dbReference>
<feature type="signal peptide" evidence="1">
    <location>
        <begin position="1"/>
        <end position="20"/>
    </location>
</feature>
<organism evidence="2 3">
    <name type="scientific">Actinokineospora xionganensis</name>
    <dbReference type="NCBI Taxonomy" id="2684470"/>
    <lineage>
        <taxon>Bacteria</taxon>
        <taxon>Bacillati</taxon>
        <taxon>Actinomycetota</taxon>
        <taxon>Actinomycetes</taxon>
        <taxon>Pseudonocardiales</taxon>
        <taxon>Pseudonocardiaceae</taxon>
        <taxon>Actinokineospora</taxon>
    </lineage>
</organism>
<evidence type="ECO:0000313" key="2">
    <source>
        <dbReference type="EMBL" id="MBC6450505.1"/>
    </source>
</evidence>
<protein>
    <recommendedName>
        <fullName evidence="4">SGNH/GDSL hydrolase family protein</fullName>
    </recommendedName>
</protein>
<keyword evidence="1" id="KW-0732">Signal</keyword>
<dbReference type="Gene3D" id="3.40.50.1110">
    <property type="entry name" value="SGNH hydrolase"/>
    <property type="match status" value="1"/>
</dbReference>
<evidence type="ECO:0000256" key="1">
    <source>
        <dbReference type="SAM" id="SignalP"/>
    </source>
</evidence>
<evidence type="ECO:0000313" key="3">
    <source>
        <dbReference type="Proteomes" id="UP000734823"/>
    </source>
</evidence>
<accession>A0ABR7LCR2</accession>
<dbReference type="EMBL" id="JABVED010000017">
    <property type="protein sequence ID" value="MBC6450505.1"/>
    <property type="molecule type" value="Genomic_DNA"/>
</dbReference>